<sequence>MAQMTSYVNKTANLTSLVAGGTPEGDFNVTGPFNPSIA</sequence>
<feature type="region of interest" description="Disordered" evidence="1">
    <location>
        <begin position="19"/>
        <end position="38"/>
    </location>
</feature>
<evidence type="ECO:0000256" key="1">
    <source>
        <dbReference type="SAM" id="MobiDB-lite"/>
    </source>
</evidence>
<reference evidence="2" key="1">
    <citation type="submission" date="2019-05" db="EMBL/GenBank/DDBJ databases">
        <title>Metatranscriptomic reconstruction reveals RNA viruses with the potential to shape carbon cycling in soil.</title>
        <authorList>
            <person name="Starr E.P."/>
            <person name="Nuccio E."/>
            <person name="Pett-Ridge J."/>
            <person name="Banfield J.F."/>
            <person name="Firestone M.K."/>
        </authorList>
    </citation>
    <scope>NUCLEOTIDE SEQUENCE</scope>
    <source>
        <strain evidence="2">H2_Rhizo_Litter_49_scaffold_18214</strain>
    </source>
</reference>
<organism evidence="2">
    <name type="scientific">Leviviridae sp</name>
    <dbReference type="NCBI Taxonomy" id="2027243"/>
    <lineage>
        <taxon>Viruses</taxon>
        <taxon>Riboviria</taxon>
        <taxon>Orthornavirae</taxon>
        <taxon>Lenarviricota</taxon>
        <taxon>Leviviricetes</taxon>
        <taxon>Norzivirales</taxon>
        <taxon>Fiersviridae</taxon>
    </lineage>
</organism>
<protein>
    <submittedName>
        <fullName evidence="2">Uncharacterized protein</fullName>
    </submittedName>
</protein>
<accession>A0A514CYN6</accession>
<proteinExistence type="predicted"/>
<evidence type="ECO:0000313" key="2">
    <source>
        <dbReference type="EMBL" id="QDH86478.1"/>
    </source>
</evidence>
<dbReference type="EMBL" id="MN032708">
    <property type="protein sequence ID" value="QDH86478.1"/>
    <property type="molecule type" value="Genomic_RNA"/>
</dbReference>
<gene>
    <name evidence="2" type="ORF">H2RhizoL4918214_000001</name>
</gene>
<name>A0A514CYN6_9VIRU</name>